<dbReference type="KEGG" id="ggr:HKW67_18330"/>
<keyword evidence="3" id="KW-0328">Glycosyltransferase</keyword>
<dbReference type="PANTHER" id="PTHR33908">
    <property type="entry name" value="MANNOSYLTRANSFERASE YKCB-RELATED"/>
    <property type="match status" value="1"/>
</dbReference>
<evidence type="ECO:0000256" key="3">
    <source>
        <dbReference type="ARBA" id="ARBA00022676"/>
    </source>
</evidence>
<dbReference type="GO" id="GO:0016763">
    <property type="term" value="F:pentosyltransferase activity"/>
    <property type="evidence" value="ECO:0007669"/>
    <property type="project" value="TreeGrafter"/>
</dbReference>
<evidence type="ECO:0000256" key="6">
    <source>
        <dbReference type="ARBA" id="ARBA00022989"/>
    </source>
</evidence>
<feature type="transmembrane region" description="Helical" evidence="8">
    <location>
        <begin position="173"/>
        <end position="194"/>
    </location>
</feature>
<evidence type="ECO:0000256" key="4">
    <source>
        <dbReference type="ARBA" id="ARBA00022679"/>
    </source>
</evidence>
<dbReference type="EMBL" id="CP053085">
    <property type="protein sequence ID" value="QJR37326.1"/>
    <property type="molecule type" value="Genomic_DNA"/>
</dbReference>
<comment type="subcellular location">
    <subcellularLocation>
        <location evidence="1">Cell membrane</location>
        <topology evidence="1">Multi-pass membrane protein</topology>
    </subcellularLocation>
</comment>
<evidence type="ECO:0000313" key="10">
    <source>
        <dbReference type="EMBL" id="QJR37326.1"/>
    </source>
</evidence>
<feature type="transmembrane region" description="Helical" evidence="8">
    <location>
        <begin position="97"/>
        <end position="119"/>
    </location>
</feature>
<keyword evidence="2" id="KW-1003">Cell membrane</keyword>
<dbReference type="GO" id="GO:0005886">
    <property type="term" value="C:plasma membrane"/>
    <property type="evidence" value="ECO:0007669"/>
    <property type="project" value="UniProtKB-SubCell"/>
</dbReference>
<feature type="domain" description="Glycosyltransferase RgtA/B/C/D-like" evidence="9">
    <location>
        <begin position="160"/>
        <end position="304"/>
    </location>
</feature>
<evidence type="ECO:0000259" key="9">
    <source>
        <dbReference type="Pfam" id="PF13231"/>
    </source>
</evidence>
<keyword evidence="11" id="KW-1185">Reference proteome</keyword>
<sequence length="597" mass="64631">MTDATRQAWPRSRWLLLVTAIGVALTAALMPHAWYDALPRQAELPPPPISGVTLLRVVLLVQAAVMLMVVAFDWRFVRLAATSRLAGHAARDEPGDLTPRAGAIGLTVITLLALALRLYHLDRDLWLDEISPILDYASLSVPQIVGSYLRSNNHLLNTLLLKEMIALFGEQAWSVRLPAVAFGVAGVPALYWCARLALSRRASLGAALLLAVSYHHLFFSQNARGYTAYLCLALLSTRALVNGLRDDRLRDWLLYVAATVLGFAALLNTAFVLAAQGLVALAVVWRVYRAGGPAMPLLRRVLVVCSIAGFLSAELYAVAMPEVYVVITNVYKTQSTGFLLFSWEFVREVLRGVSAGFGSGGIGAGALLAAVPFLLVAGAGALAVLKRAWVLALGLALPGLLTLAFLLVRGLTISPRFFLLWLPLAVLTAVVAIDDGAGWIWRSRPKRAALVGGAAVALLAMLSAASLARYYATPKQPYRAALAYVERERKPDDRVVVVYLAELGMRYYGARAGAPLEQRYRFVRTVPALDSALARRGAGRVWLVVTFERALQMDLPELNARVRSGWTLQQTFDGTVGDGGISVWRERDAAATSGSAP</sequence>
<feature type="transmembrane region" description="Helical" evidence="8">
    <location>
        <begin position="388"/>
        <end position="408"/>
    </location>
</feature>
<evidence type="ECO:0000256" key="7">
    <source>
        <dbReference type="ARBA" id="ARBA00023136"/>
    </source>
</evidence>
<dbReference type="InterPro" id="IPR050297">
    <property type="entry name" value="LipidA_mod_glycosyltrf_83"/>
</dbReference>
<feature type="transmembrane region" description="Helical" evidence="8">
    <location>
        <begin position="54"/>
        <end position="76"/>
    </location>
</feature>
<dbReference type="Proteomes" id="UP000500938">
    <property type="component" value="Chromosome"/>
</dbReference>
<feature type="transmembrane region" description="Helical" evidence="8">
    <location>
        <begin position="201"/>
        <end position="219"/>
    </location>
</feature>
<protein>
    <recommendedName>
        <fullName evidence="9">Glycosyltransferase RgtA/B/C/D-like domain-containing protein</fullName>
    </recommendedName>
</protein>
<feature type="transmembrane region" description="Helical" evidence="8">
    <location>
        <begin position="297"/>
        <end position="316"/>
    </location>
</feature>
<keyword evidence="5 8" id="KW-0812">Transmembrane</keyword>
<accession>A0A6M4IV05</accession>
<keyword evidence="6 8" id="KW-1133">Transmembrane helix</keyword>
<keyword evidence="7 8" id="KW-0472">Membrane</keyword>
<dbReference type="AlphaFoldDB" id="A0A6M4IV05"/>
<feature type="transmembrane region" description="Helical" evidence="8">
    <location>
        <begin position="253"/>
        <end position="285"/>
    </location>
</feature>
<dbReference type="RefSeq" id="WP_171226760.1">
    <property type="nucleotide sequence ID" value="NZ_CP053085.1"/>
</dbReference>
<evidence type="ECO:0000256" key="8">
    <source>
        <dbReference type="SAM" id="Phobius"/>
    </source>
</evidence>
<feature type="transmembrane region" description="Helical" evidence="8">
    <location>
        <begin position="420"/>
        <end position="441"/>
    </location>
</feature>
<dbReference type="Pfam" id="PF13231">
    <property type="entry name" value="PMT_2"/>
    <property type="match status" value="1"/>
</dbReference>
<name>A0A6M4IV05_9BACT</name>
<evidence type="ECO:0000256" key="5">
    <source>
        <dbReference type="ARBA" id="ARBA00022692"/>
    </source>
</evidence>
<evidence type="ECO:0000313" key="11">
    <source>
        <dbReference type="Proteomes" id="UP000500938"/>
    </source>
</evidence>
<dbReference type="InterPro" id="IPR038731">
    <property type="entry name" value="RgtA/B/C-like"/>
</dbReference>
<proteinExistence type="predicted"/>
<gene>
    <name evidence="10" type="ORF">HKW67_18330</name>
</gene>
<feature type="transmembrane region" description="Helical" evidence="8">
    <location>
        <begin position="355"/>
        <end position="376"/>
    </location>
</feature>
<keyword evidence="4" id="KW-0808">Transferase</keyword>
<evidence type="ECO:0000256" key="1">
    <source>
        <dbReference type="ARBA" id="ARBA00004651"/>
    </source>
</evidence>
<evidence type="ECO:0000256" key="2">
    <source>
        <dbReference type="ARBA" id="ARBA00022475"/>
    </source>
</evidence>
<reference evidence="10 11" key="1">
    <citation type="submission" date="2020-05" db="EMBL/GenBank/DDBJ databases">
        <title>Complete genome sequence of Gemmatimonas greenlandica TET16.</title>
        <authorList>
            <person name="Zeng Y."/>
        </authorList>
    </citation>
    <scope>NUCLEOTIDE SEQUENCE [LARGE SCALE GENOMIC DNA]</scope>
    <source>
        <strain evidence="10 11">TET16</strain>
    </source>
</reference>
<dbReference type="PANTHER" id="PTHR33908:SF11">
    <property type="entry name" value="MEMBRANE PROTEIN"/>
    <property type="match status" value="1"/>
</dbReference>
<dbReference type="GO" id="GO:0009103">
    <property type="term" value="P:lipopolysaccharide biosynthetic process"/>
    <property type="evidence" value="ECO:0007669"/>
    <property type="project" value="UniProtKB-ARBA"/>
</dbReference>
<organism evidence="10 11">
    <name type="scientific">Gemmatimonas groenlandica</name>
    <dbReference type="NCBI Taxonomy" id="2732249"/>
    <lineage>
        <taxon>Bacteria</taxon>
        <taxon>Pseudomonadati</taxon>
        <taxon>Gemmatimonadota</taxon>
        <taxon>Gemmatimonadia</taxon>
        <taxon>Gemmatimonadales</taxon>
        <taxon>Gemmatimonadaceae</taxon>
        <taxon>Gemmatimonas</taxon>
    </lineage>
</organism>
<feature type="transmembrane region" description="Helical" evidence="8">
    <location>
        <begin position="14"/>
        <end position="34"/>
    </location>
</feature>
<feature type="transmembrane region" description="Helical" evidence="8">
    <location>
        <begin position="448"/>
        <end position="472"/>
    </location>
</feature>